<comment type="similarity">
    <text evidence="1 6">Belongs to the acetokinase family.</text>
</comment>
<gene>
    <name evidence="7" type="ORF">RBWH47_02919</name>
</gene>
<dbReference type="PRINTS" id="PR00471">
    <property type="entry name" value="ACETATEKNASE"/>
</dbReference>
<dbReference type="AlphaFoldDB" id="F2B122"/>
<dbReference type="GO" id="GO:0006083">
    <property type="term" value="P:acetate metabolic process"/>
    <property type="evidence" value="ECO:0007669"/>
    <property type="project" value="TreeGrafter"/>
</dbReference>
<dbReference type="EMBL" id="AFAR01000293">
    <property type="protein sequence ID" value="EGF24374.1"/>
    <property type="molecule type" value="Genomic_DNA"/>
</dbReference>
<dbReference type="GO" id="GO:0008776">
    <property type="term" value="F:acetate kinase activity"/>
    <property type="evidence" value="ECO:0007669"/>
    <property type="project" value="TreeGrafter"/>
</dbReference>
<evidence type="ECO:0000256" key="1">
    <source>
        <dbReference type="ARBA" id="ARBA00008748"/>
    </source>
</evidence>
<dbReference type="SUPFAM" id="SSF53067">
    <property type="entry name" value="Actin-like ATPase domain"/>
    <property type="match status" value="1"/>
</dbReference>
<evidence type="ECO:0000313" key="7">
    <source>
        <dbReference type="EMBL" id="EGF24374.1"/>
    </source>
</evidence>
<dbReference type="GO" id="GO:0005524">
    <property type="term" value="F:ATP binding"/>
    <property type="evidence" value="ECO:0007669"/>
    <property type="project" value="UniProtKB-KW"/>
</dbReference>
<dbReference type="InterPro" id="IPR000890">
    <property type="entry name" value="Aliphatic_acid_kin_short-chain"/>
</dbReference>
<name>F2B122_RHOBT</name>
<dbReference type="PATRIC" id="fig|991778.3.peg.6023"/>
<dbReference type="InterPro" id="IPR023865">
    <property type="entry name" value="Aliphatic_acid_kinase_CS"/>
</dbReference>
<accession>F2B122</accession>
<dbReference type="PANTHER" id="PTHR21060:SF21">
    <property type="entry name" value="ACETATE KINASE"/>
    <property type="match status" value="1"/>
</dbReference>
<reference evidence="7 8" key="1">
    <citation type="journal article" date="2013" name="Mar. Genomics">
        <title>Expression of sulfatases in Rhodopirellula baltica and the diversity of sulfatases in the genus Rhodopirellula.</title>
        <authorList>
            <person name="Wegner C.E."/>
            <person name="Richter-Heitmann T."/>
            <person name="Klindworth A."/>
            <person name="Klockow C."/>
            <person name="Richter M."/>
            <person name="Achstetter T."/>
            <person name="Glockner F.O."/>
            <person name="Harder J."/>
        </authorList>
    </citation>
    <scope>NUCLEOTIDE SEQUENCE [LARGE SCALE GENOMIC DNA]</scope>
    <source>
        <strain evidence="7 8">WH47</strain>
    </source>
</reference>
<proteinExistence type="inferred from homology"/>
<keyword evidence="4 6" id="KW-0418">Kinase</keyword>
<protein>
    <submittedName>
        <fullName evidence="7">Acetate and butyrate kinase</fullName>
    </submittedName>
</protein>
<dbReference type="PROSITE" id="PS01076">
    <property type="entry name" value="ACETATE_KINASE_2"/>
    <property type="match status" value="1"/>
</dbReference>
<organism evidence="7 8">
    <name type="scientific">Rhodopirellula baltica WH47</name>
    <dbReference type="NCBI Taxonomy" id="991778"/>
    <lineage>
        <taxon>Bacteria</taxon>
        <taxon>Pseudomonadati</taxon>
        <taxon>Planctomycetota</taxon>
        <taxon>Planctomycetia</taxon>
        <taxon>Pirellulales</taxon>
        <taxon>Pirellulaceae</taxon>
        <taxon>Rhodopirellula</taxon>
    </lineage>
</organism>
<sequence>MRRYGFHGLSYEFLMHELGRVAGTEAAKGRVVLAHLGNGTSLAAERDGKSIDTTMSFAPTSGVPMSTRSGDLDPSLCGYFARTEDMTSEQFNEMVNAKSGLLGISETSSDIRDLLDLETQDERARGGGDFLLRSQKANRILQGRTRRIGHARFRWWYRRELGANPKSDLPRASVPGY</sequence>
<evidence type="ECO:0000313" key="8">
    <source>
        <dbReference type="Proteomes" id="UP000006222"/>
    </source>
</evidence>
<comment type="caution">
    <text evidence="7">The sequence shown here is derived from an EMBL/GenBank/DDBJ whole genome shotgun (WGS) entry which is preliminary data.</text>
</comment>
<evidence type="ECO:0000256" key="6">
    <source>
        <dbReference type="RuleBase" id="RU003835"/>
    </source>
</evidence>
<keyword evidence="3" id="KW-0547">Nucleotide-binding</keyword>
<keyword evidence="2 6" id="KW-0808">Transferase</keyword>
<dbReference type="GO" id="GO:0005829">
    <property type="term" value="C:cytosol"/>
    <property type="evidence" value="ECO:0007669"/>
    <property type="project" value="TreeGrafter"/>
</dbReference>
<keyword evidence="5" id="KW-0067">ATP-binding</keyword>
<dbReference type="Pfam" id="PF00871">
    <property type="entry name" value="Acetate_kinase"/>
    <property type="match status" value="1"/>
</dbReference>
<evidence type="ECO:0000256" key="4">
    <source>
        <dbReference type="ARBA" id="ARBA00022777"/>
    </source>
</evidence>
<dbReference type="PANTHER" id="PTHR21060">
    <property type="entry name" value="ACETATE KINASE"/>
    <property type="match status" value="1"/>
</dbReference>
<evidence type="ECO:0000256" key="2">
    <source>
        <dbReference type="ARBA" id="ARBA00022679"/>
    </source>
</evidence>
<dbReference type="Gene3D" id="3.30.420.40">
    <property type="match status" value="1"/>
</dbReference>
<dbReference type="Proteomes" id="UP000006222">
    <property type="component" value="Unassembled WGS sequence"/>
</dbReference>
<evidence type="ECO:0000256" key="5">
    <source>
        <dbReference type="ARBA" id="ARBA00022840"/>
    </source>
</evidence>
<evidence type="ECO:0000256" key="3">
    <source>
        <dbReference type="ARBA" id="ARBA00022741"/>
    </source>
</evidence>
<dbReference type="InterPro" id="IPR043129">
    <property type="entry name" value="ATPase_NBD"/>
</dbReference>